<dbReference type="SUPFAM" id="SSF53955">
    <property type="entry name" value="Lysozyme-like"/>
    <property type="match status" value="1"/>
</dbReference>
<evidence type="ECO:0000256" key="2">
    <source>
        <dbReference type="SAM" id="SignalP"/>
    </source>
</evidence>
<protein>
    <submittedName>
        <fullName evidence="4">Lytic transglycosylase domain-containing protein</fullName>
    </submittedName>
</protein>
<dbReference type="EMBL" id="JAIRAU010000002">
    <property type="protein sequence ID" value="MBZ5709074.1"/>
    <property type="molecule type" value="Genomic_DNA"/>
</dbReference>
<dbReference type="PANTHER" id="PTHR37423">
    <property type="entry name" value="SOLUBLE LYTIC MUREIN TRANSGLYCOSYLASE-RELATED"/>
    <property type="match status" value="1"/>
</dbReference>
<keyword evidence="2" id="KW-0732">Signal</keyword>
<gene>
    <name evidence="4" type="ORF">K7C98_07370</name>
</gene>
<dbReference type="PROSITE" id="PS51257">
    <property type="entry name" value="PROKAR_LIPOPROTEIN"/>
    <property type="match status" value="1"/>
</dbReference>
<evidence type="ECO:0000313" key="5">
    <source>
        <dbReference type="Proteomes" id="UP001139031"/>
    </source>
</evidence>
<organism evidence="4 5">
    <name type="scientific">Nannocystis pusilla</name>
    <dbReference type="NCBI Taxonomy" id="889268"/>
    <lineage>
        <taxon>Bacteria</taxon>
        <taxon>Pseudomonadati</taxon>
        <taxon>Myxococcota</taxon>
        <taxon>Polyangia</taxon>
        <taxon>Nannocystales</taxon>
        <taxon>Nannocystaceae</taxon>
        <taxon>Nannocystis</taxon>
    </lineage>
</organism>
<comment type="caution">
    <text evidence="4">The sequence shown here is derived from an EMBL/GenBank/DDBJ whole genome shotgun (WGS) entry which is preliminary data.</text>
</comment>
<accession>A0ABS7TLJ2</accession>
<sequence length="854" mass="92765">MALVSHRKRMSALSLCTATAALLACRPAALTPEAEQVHPGINQIPLSARPPVTPTETARAEVASTTAPAEVSAGALLARGEPEAALARVAAEPATAGSLQAAVQRLTTARAARQLGRPRVAVEALAELAAERRPAKSWPHEVVLHEYAQALIEAAATAAGAEADELRKQAVAAWDRAIDHEPVRNAAPMRVARARAMAALGVDGSTGARQQAARRAVKALTEVLRDYPEHPDAAGLELLRAQAIVREGKTADGVRALRAVAIERAGTAAATSAEAALAELGRPIRYTAAEQLDRAAAARRSRDMALSRQVLTDLVEDSKSSAQLREAALRSRAYTASRAHDYGTCADDLSVLYKKSASADLRSDLLRCLDKAGRYDEALEIWTEQAARKGGAGRAALWEAIRQAVRGGRYERARELLGRTSAKERQRGEGLWLDAWLDFRLGEFDAAAAAFAAAERKLPGDQARAARYFRARALLAGKSAAVGDDGGEAVAGDRQEAERLLRQVVAEEPLGYYGLQARQRLLDIGVDPGPAPTLAPVAAESNPPPDFADSQATFDALASEYGWAFPALARGAALHAAGLLDEARRELRVGVDAYETLWGLDRGGWVPRHEDLVVGLSWKSTWKQPRLGLPKDARKLVRERGAGETLREGLFALTWALDEPYRRSRLMPSSAGPYKARWHPRAFRSTVEREAEVRAFDPTHLWALMYTESRFRRHVVSSSGARGAIQIMPWTGQQLAARLGESFDVDALFDEEHNVRLSAYYFAELLHKFHGQAALAYASYNGGPFNVARWLAAKGQGAVPLELDVFIAEIPFRETANYTRRVLEVQAAYSLMYDGSLPRWSNTVDLRVEDNIDF</sequence>
<dbReference type="Proteomes" id="UP001139031">
    <property type="component" value="Unassembled WGS sequence"/>
</dbReference>
<dbReference type="RefSeq" id="WP_224190851.1">
    <property type="nucleotide sequence ID" value="NZ_JAIRAU010000002.1"/>
</dbReference>
<dbReference type="Pfam" id="PF01464">
    <property type="entry name" value="SLT"/>
    <property type="match status" value="1"/>
</dbReference>
<dbReference type="InterPro" id="IPR008258">
    <property type="entry name" value="Transglycosylase_SLT_dom_1"/>
</dbReference>
<evidence type="ECO:0000256" key="1">
    <source>
        <dbReference type="ARBA" id="ARBA00007734"/>
    </source>
</evidence>
<keyword evidence="5" id="KW-1185">Reference proteome</keyword>
<comment type="similarity">
    <text evidence="1">Belongs to the transglycosylase Slt family.</text>
</comment>
<evidence type="ECO:0000259" key="3">
    <source>
        <dbReference type="Pfam" id="PF01464"/>
    </source>
</evidence>
<dbReference type="Gene3D" id="1.10.530.10">
    <property type="match status" value="1"/>
</dbReference>
<proteinExistence type="inferred from homology"/>
<dbReference type="PANTHER" id="PTHR37423:SF2">
    <property type="entry name" value="MEMBRANE-BOUND LYTIC MUREIN TRANSGLYCOSYLASE C"/>
    <property type="match status" value="1"/>
</dbReference>
<dbReference type="CDD" id="cd13401">
    <property type="entry name" value="Slt70-like"/>
    <property type="match status" value="1"/>
</dbReference>
<name>A0ABS7TLJ2_9BACT</name>
<feature type="signal peptide" evidence="2">
    <location>
        <begin position="1"/>
        <end position="20"/>
    </location>
</feature>
<evidence type="ECO:0000313" key="4">
    <source>
        <dbReference type="EMBL" id="MBZ5709074.1"/>
    </source>
</evidence>
<dbReference type="InterPro" id="IPR023346">
    <property type="entry name" value="Lysozyme-like_dom_sf"/>
</dbReference>
<reference evidence="4" key="1">
    <citation type="submission" date="2021-08" db="EMBL/GenBank/DDBJ databases">
        <authorList>
            <person name="Stevens D.C."/>
        </authorList>
    </citation>
    <scope>NUCLEOTIDE SEQUENCE</scope>
    <source>
        <strain evidence="4">DSM 53165</strain>
    </source>
</reference>
<dbReference type="Gene3D" id="1.25.20.10">
    <property type="entry name" value="Bacterial muramidases"/>
    <property type="match status" value="1"/>
</dbReference>
<feature type="chain" id="PRO_5045168480" evidence="2">
    <location>
        <begin position="21"/>
        <end position="854"/>
    </location>
</feature>
<feature type="domain" description="Transglycosylase SLT" evidence="3">
    <location>
        <begin position="689"/>
        <end position="796"/>
    </location>
</feature>